<dbReference type="Proteomes" id="UP000008974">
    <property type="component" value="Unassembled WGS sequence"/>
</dbReference>
<comment type="caution">
    <text evidence="1">The sequence shown here is derived from an EMBL/GenBank/DDBJ whole genome shotgun (WGS) entry which is preliminary data.</text>
</comment>
<evidence type="ECO:0000313" key="2">
    <source>
        <dbReference type="Proteomes" id="UP000008974"/>
    </source>
</evidence>
<dbReference type="EMBL" id="ACVC01000221">
    <property type="protein sequence ID" value="EFO61596.1"/>
    <property type="molecule type" value="Genomic_DNA"/>
</dbReference>
<gene>
    <name evidence="1" type="ORF">GLP15_3549</name>
</gene>
<name>E1F7J4_GIAIA</name>
<reference evidence="1 2" key="1">
    <citation type="journal article" date="2010" name="BMC Genomics">
        <title>Genome analysis and comparative genomics of a Giardia intestinalis assemblage E isolate.</title>
        <authorList>
            <person name="Jerlstrom-Hultqvist J."/>
            <person name="Franzen O."/>
            <person name="Ankarklev J."/>
            <person name="Xu F."/>
            <person name="Nohynkova E."/>
            <person name="Andersson J.O."/>
            <person name="Svard S.G."/>
            <person name="Andersson B."/>
        </authorList>
    </citation>
    <scope>NUCLEOTIDE SEQUENCE [LARGE SCALE GENOMIC DNA]</scope>
    <source>
        <strain evidence="1 2">P15</strain>
    </source>
</reference>
<sequence length="146" mass="16433">MVRAALPLALKCNTCGQVIARGKKLYMQKKGNKEGLIFVFKCPYCTTTLSFIASIADGCYLPGEHTVQVGMAAREQAFEQPPPKRLSDELLLSTAVTKNPKLSEEYVMREYVRQFKALQRVASQENPEELADLDTRYRALSFLDHS</sequence>
<evidence type="ECO:0000313" key="1">
    <source>
        <dbReference type="EMBL" id="EFO61596.1"/>
    </source>
</evidence>
<protein>
    <submittedName>
        <fullName evidence="1">Uncharacterized protein</fullName>
    </submittedName>
</protein>
<proteinExistence type="predicted"/>
<accession>E1F7J4</accession>
<dbReference type="VEuPathDB" id="GiardiaDB:GLP15_3549"/>
<organism evidence="1 2">
    <name type="scientific">Giardia intestinalis (strain P15)</name>
    <name type="common">Giardia lamblia</name>
    <dbReference type="NCBI Taxonomy" id="658858"/>
    <lineage>
        <taxon>Eukaryota</taxon>
        <taxon>Metamonada</taxon>
        <taxon>Diplomonadida</taxon>
        <taxon>Hexamitidae</taxon>
        <taxon>Giardiinae</taxon>
        <taxon>Giardia</taxon>
    </lineage>
</organism>
<dbReference type="OMA" id="SIADGCY"/>
<dbReference type="OrthoDB" id="674963at2759"/>
<dbReference type="AlphaFoldDB" id="E1F7J4"/>